<dbReference type="Proteomes" id="UP000270094">
    <property type="component" value="Unassembled WGS sequence"/>
</dbReference>
<evidence type="ECO:0000313" key="2">
    <source>
        <dbReference type="Proteomes" id="UP000270094"/>
    </source>
</evidence>
<dbReference type="AlphaFoldDB" id="A0A3P7LY83"/>
<accession>A0A3P7LY83</accession>
<name>A0A3P7LY83_STRVU</name>
<proteinExistence type="predicted"/>
<sequence length="108" mass="12597">MIVNHSKRVFFFLMPTAPSDFSLPPNRVNAFSTVERKVTNQTSKRGHSKLNYDVDIIFYCRLLAPSLKHQPPKDQSFVKRQELTKEMQTRIDRIQERVAGRRPTPPTL</sequence>
<dbReference type="EMBL" id="UYYB01127383">
    <property type="protein sequence ID" value="VDM84078.1"/>
    <property type="molecule type" value="Genomic_DNA"/>
</dbReference>
<reference evidence="1 2" key="1">
    <citation type="submission" date="2018-11" db="EMBL/GenBank/DDBJ databases">
        <authorList>
            <consortium name="Pathogen Informatics"/>
        </authorList>
    </citation>
    <scope>NUCLEOTIDE SEQUENCE [LARGE SCALE GENOMIC DNA]</scope>
</reference>
<evidence type="ECO:0000313" key="1">
    <source>
        <dbReference type="EMBL" id="VDM84078.1"/>
    </source>
</evidence>
<organism evidence="1 2">
    <name type="scientific">Strongylus vulgaris</name>
    <name type="common">Blood worm</name>
    <dbReference type="NCBI Taxonomy" id="40348"/>
    <lineage>
        <taxon>Eukaryota</taxon>
        <taxon>Metazoa</taxon>
        <taxon>Ecdysozoa</taxon>
        <taxon>Nematoda</taxon>
        <taxon>Chromadorea</taxon>
        <taxon>Rhabditida</taxon>
        <taxon>Rhabditina</taxon>
        <taxon>Rhabditomorpha</taxon>
        <taxon>Strongyloidea</taxon>
        <taxon>Strongylidae</taxon>
        <taxon>Strongylus</taxon>
    </lineage>
</organism>
<feature type="non-terminal residue" evidence="1">
    <location>
        <position position="108"/>
    </location>
</feature>
<protein>
    <submittedName>
        <fullName evidence="1">Uncharacterized protein</fullName>
    </submittedName>
</protein>
<keyword evidence="2" id="KW-1185">Reference proteome</keyword>
<gene>
    <name evidence="1" type="ORF">SVUK_LOCUS19076</name>
</gene>
<dbReference type="OrthoDB" id="6158176at2759"/>